<sequence length="79" mass="9148">MQWRPGKSLLSLSPSAIQSMLDRLLGRASLKEQVAELEEENHHLERQLDAEKERRADAATERQRAEAEVNRLEDRIVEL</sequence>
<dbReference type="SUPFAM" id="SSF90257">
    <property type="entry name" value="Myosin rod fragments"/>
    <property type="match status" value="1"/>
</dbReference>
<dbReference type="STRING" id="28442.SAMN05443574_101433"/>
<evidence type="ECO:0000313" key="3">
    <source>
        <dbReference type="Proteomes" id="UP000182573"/>
    </source>
</evidence>
<gene>
    <name evidence="2" type="ORF">SAMN05443574_101433</name>
</gene>
<dbReference type="Proteomes" id="UP000182573">
    <property type="component" value="Unassembled WGS sequence"/>
</dbReference>
<organism evidence="2 3">
    <name type="scientific">Haloarcula vallismortis</name>
    <name type="common">Halobacterium vallismortis</name>
    <dbReference type="NCBI Taxonomy" id="28442"/>
    <lineage>
        <taxon>Archaea</taxon>
        <taxon>Methanobacteriati</taxon>
        <taxon>Methanobacteriota</taxon>
        <taxon>Stenosarchaea group</taxon>
        <taxon>Halobacteria</taxon>
        <taxon>Halobacteriales</taxon>
        <taxon>Haloarculaceae</taxon>
        <taxon>Haloarcula</taxon>
    </lineage>
</organism>
<evidence type="ECO:0000313" key="2">
    <source>
        <dbReference type="EMBL" id="SDW12400.1"/>
    </source>
</evidence>
<name>A0A1H2QZV0_HALVA</name>
<dbReference type="EMBL" id="FNOF01000001">
    <property type="protein sequence ID" value="SDW12400.1"/>
    <property type="molecule type" value="Genomic_DNA"/>
</dbReference>
<reference evidence="2 3" key="1">
    <citation type="submission" date="2016-10" db="EMBL/GenBank/DDBJ databases">
        <authorList>
            <person name="de Groot N.N."/>
        </authorList>
    </citation>
    <scope>NUCLEOTIDE SEQUENCE [LARGE SCALE GENOMIC DNA]</scope>
    <source>
        <strain evidence="2 3">DSM 3756</strain>
    </source>
</reference>
<proteinExistence type="predicted"/>
<dbReference type="AlphaFoldDB" id="A0A1H2QZV0"/>
<protein>
    <submittedName>
        <fullName evidence="2">Uncharacterized protein</fullName>
    </submittedName>
</protein>
<evidence type="ECO:0000256" key="1">
    <source>
        <dbReference type="SAM" id="MobiDB-lite"/>
    </source>
</evidence>
<feature type="region of interest" description="Disordered" evidence="1">
    <location>
        <begin position="36"/>
        <end position="67"/>
    </location>
</feature>
<accession>A0A1H2QZV0</accession>